<dbReference type="PANTHER" id="PTHR44591:SF3">
    <property type="entry name" value="RESPONSE REGULATORY DOMAIN-CONTAINING PROTEIN"/>
    <property type="match status" value="1"/>
</dbReference>
<evidence type="ECO:0000259" key="3">
    <source>
        <dbReference type="PROSITE" id="PS50110"/>
    </source>
</evidence>
<dbReference type="Pfam" id="PF00072">
    <property type="entry name" value="Response_reg"/>
    <property type="match status" value="1"/>
</dbReference>
<evidence type="ECO:0000313" key="4">
    <source>
        <dbReference type="EMBL" id="GGH01015.1"/>
    </source>
</evidence>
<dbReference type="RefSeq" id="WP_188599149.1">
    <property type="nucleotide sequence ID" value="NZ_BMJW01000002.1"/>
</dbReference>
<evidence type="ECO:0000313" key="5">
    <source>
        <dbReference type="Proteomes" id="UP000633278"/>
    </source>
</evidence>
<dbReference type="SMART" id="SM00448">
    <property type="entry name" value="REC"/>
    <property type="match status" value="1"/>
</dbReference>
<dbReference type="InterPro" id="IPR001789">
    <property type="entry name" value="Sig_transdc_resp-reg_receiver"/>
</dbReference>
<reference evidence="4" key="1">
    <citation type="journal article" date="2014" name="Int. J. Syst. Evol. Microbiol.">
        <title>Complete genome sequence of Corynebacterium casei LMG S-19264T (=DSM 44701T), isolated from a smear-ripened cheese.</title>
        <authorList>
            <consortium name="US DOE Joint Genome Institute (JGI-PGF)"/>
            <person name="Walter F."/>
            <person name="Albersmeier A."/>
            <person name="Kalinowski J."/>
            <person name="Ruckert C."/>
        </authorList>
    </citation>
    <scope>NUCLEOTIDE SEQUENCE</scope>
    <source>
        <strain evidence="4">CGMCC 1.15763</strain>
    </source>
</reference>
<evidence type="ECO:0000256" key="2">
    <source>
        <dbReference type="PROSITE-ProRule" id="PRU00169"/>
    </source>
</evidence>
<dbReference type="PROSITE" id="PS50110">
    <property type="entry name" value="RESPONSE_REGULATORY"/>
    <property type="match status" value="1"/>
</dbReference>
<feature type="domain" description="Response regulatory" evidence="3">
    <location>
        <begin position="2"/>
        <end position="117"/>
    </location>
</feature>
<protein>
    <recommendedName>
        <fullName evidence="3">Response regulatory domain-containing protein</fullName>
    </recommendedName>
</protein>
<dbReference type="AlphaFoldDB" id="A0A917I1W6"/>
<feature type="modified residue" description="4-aspartylphosphate" evidence="2">
    <location>
        <position position="50"/>
    </location>
</feature>
<name>A0A917I1W6_9FLAO</name>
<accession>A0A917I1W6</accession>
<proteinExistence type="predicted"/>
<dbReference type="PANTHER" id="PTHR44591">
    <property type="entry name" value="STRESS RESPONSE REGULATOR PROTEIN 1"/>
    <property type="match status" value="1"/>
</dbReference>
<comment type="caution">
    <text evidence="4">The sequence shown here is derived from an EMBL/GenBank/DDBJ whole genome shotgun (WGS) entry which is preliminary data.</text>
</comment>
<evidence type="ECO:0000256" key="1">
    <source>
        <dbReference type="ARBA" id="ARBA00022553"/>
    </source>
</evidence>
<sequence length="117" mass="13542">MRILYLDDDAISRLTVSKIVDGKYEIDAVETTTEFFSLLDKNSYDIFLIDINLNDSDIDGFGVLKKIKEKNLPEETIYIAHTNYFGQDWENKCLANGFSSYLAKPFIMPIFEKIIKK</sequence>
<reference evidence="4" key="2">
    <citation type="submission" date="2020-09" db="EMBL/GenBank/DDBJ databases">
        <authorList>
            <person name="Sun Q."/>
            <person name="Zhou Y."/>
        </authorList>
    </citation>
    <scope>NUCLEOTIDE SEQUENCE</scope>
    <source>
        <strain evidence="4">CGMCC 1.15763</strain>
    </source>
</reference>
<dbReference type="Gene3D" id="3.40.50.2300">
    <property type="match status" value="1"/>
</dbReference>
<dbReference type="Proteomes" id="UP000633278">
    <property type="component" value="Unassembled WGS sequence"/>
</dbReference>
<dbReference type="SUPFAM" id="SSF52172">
    <property type="entry name" value="CheY-like"/>
    <property type="match status" value="1"/>
</dbReference>
<dbReference type="GO" id="GO:0000160">
    <property type="term" value="P:phosphorelay signal transduction system"/>
    <property type="evidence" value="ECO:0007669"/>
    <property type="project" value="InterPro"/>
</dbReference>
<dbReference type="InterPro" id="IPR050595">
    <property type="entry name" value="Bact_response_regulator"/>
</dbReference>
<organism evidence="4 5">
    <name type="scientific">Polaribacter pacificus</name>
    <dbReference type="NCBI Taxonomy" id="1775173"/>
    <lineage>
        <taxon>Bacteria</taxon>
        <taxon>Pseudomonadati</taxon>
        <taxon>Bacteroidota</taxon>
        <taxon>Flavobacteriia</taxon>
        <taxon>Flavobacteriales</taxon>
        <taxon>Flavobacteriaceae</taxon>
    </lineage>
</organism>
<gene>
    <name evidence="4" type="ORF">GCM10011416_19620</name>
</gene>
<keyword evidence="1 2" id="KW-0597">Phosphoprotein</keyword>
<dbReference type="EMBL" id="BMJW01000002">
    <property type="protein sequence ID" value="GGH01015.1"/>
    <property type="molecule type" value="Genomic_DNA"/>
</dbReference>
<dbReference type="InterPro" id="IPR011006">
    <property type="entry name" value="CheY-like_superfamily"/>
</dbReference>
<keyword evidence="5" id="KW-1185">Reference proteome</keyword>